<evidence type="ECO:0000313" key="2">
    <source>
        <dbReference type="EMBL" id="MEQ2521563.1"/>
    </source>
</evidence>
<dbReference type="Pfam" id="PF13302">
    <property type="entry name" value="Acetyltransf_3"/>
    <property type="match status" value="1"/>
</dbReference>
<keyword evidence="3" id="KW-1185">Reference proteome</keyword>
<proteinExistence type="predicted"/>
<gene>
    <name evidence="2" type="ORF">WMO24_14165</name>
</gene>
<dbReference type="Proteomes" id="UP001477672">
    <property type="component" value="Unassembled WGS sequence"/>
</dbReference>
<dbReference type="InterPro" id="IPR051531">
    <property type="entry name" value="N-acetyltransferase"/>
</dbReference>
<dbReference type="PROSITE" id="PS51186">
    <property type="entry name" value="GNAT"/>
    <property type="match status" value="1"/>
</dbReference>
<dbReference type="PANTHER" id="PTHR43792">
    <property type="entry name" value="GNAT FAMILY, PUTATIVE (AFU_ORTHOLOGUE AFUA_3G00765)-RELATED-RELATED"/>
    <property type="match status" value="1"/>
</dbReference>
<dbReference type="PANTHER" id="PTHR43792:SF1">
    <property type="entry name" value="N-ACETYLTRANSFERASE DOMAIN-CONTAINING PROTEIN"/>
    <property type="match status" value="1"/>
</dbReference>
<dbReference type="Gene3D" id="3.40.630.30">
    <property type="match status" value="1"/>
</dbReference>
<protein>
    <submittedName>
        <fullName evidence="2">GNAT family N-acetyltransferase</fullName>
    </submittedName>
</protein>
<dbReference type="RefSeq" id="WP_349217020.1">
    <property type="nucleotide sequence ID" value="NZ_JBBMFA010000111.1"/>
</dbReference>
<reference evidence="2 3" key="1">
    <citation type="submission" date="2024-03" db="EMBL/GenBank/DDBJ databases">
        <title>Human intestinal bacterial collection.</title>
        <authorList>
            <person name="Pauvert C."/>
            <person name="Hitch T.C.A."/>
            <person name="Clavel T."/>
        </authorList>
    </citation>
    <scope>NUCLEOTIDE SEQUENCE [LARGE SCALE GENOMIC DNA]</scope>
    <source>
        <strain evidence="2 3">CLA-JM-H11</strain>
    </source>
</reference>
<dbReference type="InterPro" id="IPR016181">
    <property type="entry name" value="Acyl_CoA_acyltransferase"/>
</dbReference>
<feature type="domain" description="N-acetyltransferase" evidence="1">
    <location>
        <begin position="10"/>
        <end position="174"/>
    </location>
</feature>
<sequence>MTDVLSTPRLVLRPFVPEDGAEMFRVWASDPQVTRFLRWTPHKDEAESLALARQWAADRQAHQWAIVRGCDGQLMGSIGVVPAEDDPALWEPGYCLGRDFWGKGYMTEALDAVVRHLFADHGVDRLGCCHAAANPASGRVMEKVGFHYTHDVMCHKFDGTPLPCRSYILYKEEYLSKL</sequence>
<evidence type="ECO:0000313" key="3">
    <source>
        <dbReference type="Proteomes" id="UP001477672"/>
    </source>
</evidence>
<organism evidence="2 3">
    <name type="scientific">Ruthenibacterium intestinale</name>
    <dbReference type="NCBI Taxonomy" id="3133163"/>
    <lineage>
        <taxon>Bacteria</taxon>
        <taxon>Bacillati</taxon>
        <taxon>Bacillota</taxon>
        <taxon>Clostridia</taxon>
        <taxon>Eubacteriales</taxon>
        <taxon>Oscillospiraceae</taxon>
        <taxon>Ruthenibacterium</taxon>
    </lineage>
</organism>
<name>A0ABV1GJ47_9FIRM</name>
<accession>A0ABV1GJ47</accession>
<dbReference type="SUPFAM" id="SSF55729">
    <property type="entry name" value="Acyl-CoA N-acyltransferases (Nat)"/>
    <property type="match status" value="1"/>
</dbReference>
<comment type="caution">
    <text evidence="2">The sequence shown here is derived from an EMBL/GenBank/DDBJ whole genome shotgun (WGS) entry which is preliminary data.</text>
</comment>
<dbReference type="EMBL" id="JBBMFA010000111">
    <property type="protein sequence ID" value="MEQ2521563.1"/>
    <property type="molecule type" value="Genomic_DNA"/>
</dbReference>
<dbReference type="InterPro" id="IPR000182">
    <property type="entry name" value="GNAT_dom"/>
</dbReference>
<evidence type="ECO:0000259" key="1">
    <source>
        <dbReference type="PROSITE" id="PS51186"/>
    </source>
</evidence>